<evidence type="ECO:0000313" key="1">
    <source>
        <dbReference type="EMBL" id="NEV68380.1"/>
    </source>
</evidence>
<dbReference type="AlphaFoldDB" id="A0A0C1YMB1"/>
<dbReference type="EMBL" id="JTHE02000003">
    <property type="protein sequence ID" value="NEV68380.1"/>
    <property type="molecule type" value="Genomic_DNA"/>
</dbReference>
<reference evidence="1" key="3">
    <citation type="submission" date="2020-02" db="EMBL/GenBank/DDBJ databases">
        <authorList>
            <person name="Sarangi A.N."/>
            <person name="Ghosh S."/>
            <person name="Mukherjee M."/>
            <person name="Tripathy S."/>
        </authorList>
    </citation>
    <scope>NUCLEOTIDE SEQUENCE</scope>
    <source>
        <strain evidence="1">BDU141951</strain>
    </source>
</reference>
<protein>
    <submittedName>
        <fullName evidence="1">Uncharacterized protein</fullName>
    </submittedName>
</protein>
<reference evidence="1" key="1">
    <citation type="submission" date="2014-11" db="EMBL/GenBank/DDBJ databases">
        <authorList>
            <person name="Malar M.C."/>
            <person name="Sen D."/>
            <person name="Tripathy S."/>
        </authorList>
    </citation>
    <scope>NUCLEOTIDE SEQUENCE</scope>
    <source>
        <strain evidence="1">BDU141951</strain>
    </source>
</reference>
<reference evidence="1" key="2">
    <citation type="journal article" date="2015" name="Genome Announc.">
        <title>Draft Genome Sequence of Filamentous Marine Cyanobacterium Lyngbya confervoides Strain BDU141951.</title>
        <authorList>
            <person name="Chandrababunaidu M.M."/>
            <person name="Sen D."/>
            <person name="Tripathy S."/>
        </authorList>
    </citation>
    <scope>NUCLEOTIDE SEQUENCE</scope>
    <source>
        <strain evidence="1">BDU141951</strain>
    </source>
</reference>
<organism evidence="1">
    <name type="scientific">Lyngbya confervoides BDU141951</name>
    <dbReference type="NCBI Taxonomy" id="1574623"/>
    <lineage>
        <taxon>Bacteria</taxon>
        <taxon>Bacillati</taxon>
        <taxon>Cyanobacteriota</taxon>
        <taxon>Cyanophyceae</taxon>
        <taxon>Oscillatoriophycideae</taxon>
        <taxon>Oscillatoriales</taxon>
        <taxon>Microcoleaceae</taxon>
        <taxon>Lyngbya</taxon>
    </lineage>
</organism>
<comment type="caution">
    <text evidence="1">The sequence shown here is derived from an EMBL/GenBank/DDBJ whole genome shotgun (WGS) entry which is preliminary data.</text>
</comment>
<accession>A0A0C1YMB1</accession>
<name>A0A0C1YMB1_9CYAN</name>
<gene>
    <name evidence="1" type="ORF">QQ91_014795</name>
</gene>
<proteinExistence type="predicted"/>
<sequence length="206" mass="23124">MLPDMALQPRGVVSEQYLQRGLTTFRAACAWTQDLPYGANSNNEDSLILFEEGYGTCTTKHGAIARLAEEHHLPVHKNLGFYRLNDEIVTGVNALLAPYQLEFIPQIHCFLVYENHRIDLTEGNCNGKNKTIADYDFVVPVAPDLTHEQHHAYYLEYLRQYAALAPALAALSEETVMDILAACDRQLKYQCSIMLDAANPLVPATR</sequence>